<dbReference type="EMBL" id="SLTR01000002">
    <property type="protein sequence ID" value="TDB05140.1"/>
    <property type="molecule type" value="Genomic_DNA"/>
</dbReference>
<keyword evidence="1" id="KW-0175">Coiled coil</keyword>
<proteinExistence type="predicted"/>
<dbReference type="InterPro" id="IPR021104">
    <property type="entry name" value="KfrA_DNA-bd_N"/>
</dbReference>
<comment type="caution">
    <text evidence="4">The sequence shown here is derived from an EMBL/GenBank/DDBJ whole genome shotgun (WGS) entry which is preliminary data.</text>
</comment>
<keyword evidence="5" id="KW-1185">Reference proteome</keyword>
<evidence type="ECO:0000256" key="1">
    <source>
        <dbReference type="SAM" id="Coils"/>
    </source>
</evidence>
<sequence>MDHYRDDDAMNPSRDSVHTTSSLTYEQVAAAAENLEHRGADPTLQRVLELLGTGSPNIVQRHLSAWRDTRSVPEPSVPRLPAALIDALERELATHANTGLSEGRRLADEARADATTLAEAGEAIERRNYELTQQLEATERARQMADERANTLLAERDRLRDELERERQLAHKAQQTLAEQRQQVALLREQLEEAQQARLTTERGARASEEECIKAERAQAVAESQRDGALEQAREKTEQIVQLKQEMQEERARQRQEITEMRAEQKARLDAVERSRQEAQKHAQEALQRATKAEIRAEALQATQSALKSRMDAMQVQQRQHGRQTQTERA</sequence>
<feature type="compositionally biased region" description="Low complexity" evidence="2">
    <location>
        <begin position="315"/>
        <end position="330"/>
    </location>
</feature>
<feature type="region of interest" description="Disordered" evidence="2">
    <location>
        <begin position="1"/>
        <end position="22"/>
    </location>
</feature>
<evidence type="ECO:0000256" key="2">
    <source>
        <dbReference type="SAM" id="MobiDB-lite"/>
    </source>
</evidence>
<reference evidence="4 5" key="1">
    <citation type="submission" date="2019-03" db="EMBL/GenBank/DDBJ databases">
        <title>Halomonas marinisediminis sp. nov., a moderately halophilic bacterium isolated from the Bohai Gulf.</title>
        <authorList>
            <person name="Ji X."/>
        </authorList>
    </citation>
    <scope>NUCLEOTIDE SEQUENCE [LARGE SCALE GENOMIC DNA]</scope>
    <source>
        <strain evidence="4 5">204</strain>
    </source>
</reference>
<accession>A0ABY2DAC7</accession>
<feature type="coiled-coil region" evidence="1">
    <location>
        <begin position="135"/>
        <end position="197"/>
    </location>
</feature>
<feature type="coiled-coil region" evidence="1">
    <location>
        <begin position="226"/>
        <end position="303"/>
    </location>
</feature>
<dbReference type="Proteomes" id="UP000294823">
    <property type="component" value="Unassembled WGS sequence"/>
</dbReference>
<organism evidence="4 5">
    <name type="scientific">Halomonas marinisediminis</name>
    <dbReference type="NCBI Taxonomy" id="2546095"/>
    <lineage>
        <taxon>Bacteria</taxon>
        <taxon>Pseudomonadati</taxon>
        <taxon>Pseudomonadota</taxon>
        <taxon>Gammaproteobacteria</taxon>
        <taxon>Oceanospirillales</taxon>
        <taxon>Halomonadaceae</taxon>
        <taxon>Halomonas</taxon>
    </lineage>
</organism>
<protein>
    <recommendedName>
        <fullName evidence="3">KfrA N-terminal DNA-binding domain-containing protein</fullName>
    </recommendedName>
</protein>
<evidence type="ECO:0000259" key="3">
    <source>
        <dbReference type="Pfam" id="PF11740"/>
    </source>
</evidence>
<name>A0ABY2DAC7_9GAMM</name>
<feature type="region of interest" description="Disordered" evidence="2">
    <location>
        <begin position="306"/>
        <end position="330"/>
    </location>
</feature>
<feature type="domain" description="KfrA N-terminal DNA-binding" evidence="3">
    <location>
        <begin position="24"/>
        <end position="147"/>
    </location>
</feature>
<evidence type="ECO:0000313" key="5">
    <source>
        <dbReference type="Proteomes" id="UP000294823"/>
    </source>
</evidence>
<evidence type="ECO:0000313" key="4">
    <source>
        <dbReference type="EMBL" id="TDB05140.1"/>
    </source>
</evidence>
<gene>
    <name evidence="4" type="ORF">E0702_02830</name>
</gene>
<dbReference type="Pfam" id="PF11740">
    <property type="entry name" value="KfrA_N"/>
    <property type="match status" value="1"/>
</dbReference>